<evidence type="ECO:0000256" key="3">
    <source>
        <dbReference type="ARBA" id="ARBA00022679"/>
    </source>
</evidence>
<dbReference type="GO" id="GO:0009103">
    <property type="term" value="P:lipopolysaccharide biosynthetic process"/>
    <property type="evidence" value="ECO:0007669"/>
    <property type="project" value="UniProtKB-KW"/>
</dbReference>
<gene>
    <name evidence="9" type="ORF">HMPREF1705_04375</name>
</gene>
<evidence type="ECO:0000259" key="8">
    <source>
        <dbReference type="Pfam" id="PF00535"/>
    </source>
</evidence>
<dbReference type="eggNOG" id="COG0463">
    <property type="taxonomic scope" value="Bacteria"/>
</dbReference>
<dbReference type="CDD" id="cd04187">
    <property type="entry name" value="DPM1_like_bac"/>
    <property type="match status" value="1"/>
</dbReference>
<dbReference type="InterPro" id="IPR001173">
    <property type="entry name" value="Glyco_trans_2-like"/>
</dbReference>
<keyword evidence="5" id="KW-0448">Lipopolysaccharide biosynthesis</keyword>
<accession>A0A0T5X9U1</accession>
<feature type="domain" description="Glycosyltransferase 2-like" evidence="8">
    <location>
        <begin position="13"/>
        <end position="171"/>
    </location>
</feature>
<dbReference type="PANTHER" id="PTHR48090">
    <property type="entry name" value="UNDECAPRENYL-PHOSPHATE 4-DEOXY-4-FORMAMIDO-L-ARABINOSE TRANSFERASE-RELATED"/>
    <property type="match status" value="1"/>
</dbReference>
<sequence length="246" mass="28049">MTIDKKDQGNLISIVIPIKDEEPNILPLTDEIEEVFSDVKWNWECLWVDDGSVDGSHEVLRKLSNDRPRHRVISFAANAGQSAALWYGCRAAKGDIIATLDGDGQNDPHDIPKLVALVASGKCDMANGYRQNRKDNWVRRISSRIANGFRNAMTGKAARDVGCSTRAFRKECVPYFLPFKGMHRFIPTLATIYGFTIAEVPVNHRPRTRGKTKYSIWNRLWVGIFDTFGVLWIRKRAFRVKLREDK</sequence>
<keyword evidence="4" id="KW-0812">Transmembrane</keyword>
<dbReference type="Pfam" id="PF00535">
    <property type="entry name" value="Glycos_transf_2"/>
    <property type="match status" value="1"/>
</dbReference>
<dbReference type="RefSeq" id="WP_009202237.1">
    <property type="nucleotide sequence ID" value="NZ_ACJX03000001.1"/>
</dbReference>
<organism evidence="9 10">
    <name type="scientific">Acetomicrobium hydrogeniformans ATCC BAA-1850</name>
    <dbReference type="NCBI Taxonomy" id="592015"/>
    <lineage>
        <taxon>Bacteria</taxon>
        <taxon>Thermotogati</taxon>
        <taxon>Synergistota</taxon>
        <taxon>Synergistia</taxon>
        <taxon>Synergistales</taxon>
        <taxon>Acetomicrobiaceae</taxon>
        <taxon>Acetomicrobium</taxon>
    </lineage>
</organism>
<evidence type="ECO:0000256" key="1">
    <source>
        <dbReference type="ARBA" id="ARBA00022475"/>
    </source>
</evidence>
<dbReference type="InterPro" id="IPR029044">
    <property type="entry name" value="Nucleotide-diphossugar_trans"/>
</dbReference>
<protein>
    <submittedName>
        <fullName evidence="9">Glycosyltransferase, group 2 family protein</fullName>
    </submittedName>
</protein>
<keyword evidence="7" id="KW-0472">Membrane</keyword>
<evidence type="ECO:0000256" key="2">
    <source>
        <dbReference type="ARBA" id="ARBA00022676"/>
    </source>
</evidence>
<evidence type="ECO:0000313" key="9">
    <source>
        <dbReference type="EMBL" id="KRT35113.1"/>
    </source>
</evidence>
<dbReference type="GO" id="GO:0005886">
    <property type="term" value="C:plasma membrane"/>
    <property type="evidence" value="ECO:0007669"/>
    <property type="project" value="TreeGrafter"/>
</dbReference>
<evidence type="ECO:0000256" key="6">
    <source>
        <dbReference type="ARBA" id="ARBA00022989"/>
    </source>
</evidence>
<evidence type="ECO:0000256" key="5">
    <source>
        <dbReference type="ARBA" id="ARBA00022985"/>
    </source>
</evidence>
<dbReference type="InterPro" id="IPR050256">
    <property type="entry name" value="Glycosyltransferase_2"/>
</dbReference>
<dbReference type="SUPFAM" id="SSF53448">
    <property type="entry name" value="Nucleotide-diphospho-sugar transferases"/>
    <property type="match status" value="1"/>
</dbReference>
<keyword evidence="10" id="KW-1185">Reference proteome</keyword>
<dbReference type="Proteomes" id="UP000005273">
    <property type="component" value="Unassembled WGS sequence"/>
</dbReference>
<dbReference type="GO" id="GO:0099621">
    <property type="term" value="F:undecaprenyl-phosphate 4-deoxy-4-formamido-L-arabinose transferase activity"/>
    <property type="evidence" value="ECO:0007669"/>
    <property type="project" value="TreeGrafter"/>
</dbReference>
<keyword evidence="2" id="KW-0328">Glycosyltransferase</keyword>
<name>A0A0T5X9U1_9BACT</name>
<evidence type="ECO:0000256" key="4">
    <source>
        <dbReference type="ARBA" id="ARBA00022692"/>
    </source>
</evidence>
<dbReference type="EMBL" id="ACJX03000001">
    <property type="protein sequence ID" value="KRT35113.1"/>
    <property type="molecule type" value="Genomic_DNA"/>
</dbReference>
<dbReference type="PANTHER" id="PTHR48090:SF3">
    <property type="entry name" value="UNDECAPRENYL-PHOSPHATE 4-DEOXY-4-FORMAMIDO-L-ARABINOSE TRANSFERASE"/>
    <property type="match status" value="1"/>
</dbReference>
<evidence type="ECO:0000256" key="7">
    <source>
        <dbReference type="ARBA" id="ARBA00023136"/>
    </source>
</evidence>
<dbReference type="OrthoDB" id="9807778at2"/>
<reference evidence="10" key="1">
    <citation type="submission" date="2012-09" db="EMBL/GenBank/DDBJ databases">
        <authorList>
            <person name="Weinstock G."/>
            <person name="Sodergren E."/>
            <person name="Clifton S."/>
            <person name="Fulton L."/>
            <person name="Fulton B."/>
            <person name="Courtney L."/>
            <person name="Fronick C."/>
            <person name="Harrison M."/>
            <person name="Strong C."/>
            <person name="Farmer C."/>
            <person name="Delehaunty K."/>
            <person name="Markovic C."/>
            <person name="Hall O."/>
            <person name="Minx P."/>
            <person name="Tomlinson C."/>
            <person name="Mitreva M."/>
            <person name="Nelson J."/>
            <person name="Hou S."/>
            <person name="Wollam A."/>
            <person name="Pepin K.H."/>
            <person name="Johnson M."/>
            <person name="Bhonagiri V."/>
            <person name="Nash W.E."/>
            <person name="Suruliraj S."/>
            <person name="Warren W."/>
            <person name="Chinwalla A."/>
            <person name="Mardis E.R."/>
            <person name="Wilson R.K."/>
        </authorList>
    </citation>
    <scope>NUCLEOTIDE SEQUENCE [LARGE SCALE GENOMIC DNA]</scope>
    <source>
        <strain evidence="10">OS1</strain>
    </source>
</reference>
<comment type="caution">
    <text evidence="9">The sequence shown here is derived from an EMBL/GenBank/DDBJ whole genome shotgun (WGS) entry which is preliminary data.</text>
</comment>
<dbReference type="AlphaFoldDB" id="A0A0T5X9U1"/>
<keyword evidence="3 9" id="KW-0808">Transferase</keyword>
<evidence type="ECO:0000313" key="10">
    <source>
        <dbReference type="Proteomes" id="UP000005273"/>
    </source>
</evidence>
<keyword evidence="6" id="KW-1133">Transmembrane helix</keyword>
<keyword evidence="1" id="KW-1003">Cell membrane</keyword>
<dbReference type="Gene3D" id="3.90.550.10">
    <property type="entry name" value="Spore Coat Polysaccharide Biosynthesis Protein SpsA, Chain A"/>
    <property type="match status" value="1"/>
</dbReference>
<dbReference type="STRING" id="592015.HMPREF1705_04375"/>
<proteinExistence type="predicted"/>